<dbReference type="UniPathway" id="UPA00094"/>
<feature type="transmembrane region" description="Helical" evidence="14">
    <location>
        <begin position="51"/>
        <end position="72"/>
    </location>
</feature>
<keyword evidence="12 14" id="KW-0456">Lyase</keyword>
<evidence type="ECO:0000313" key="16">
    <source>
        <dbReference type="RefSeq" id="XP_013402118.1"/>
    </source>
</evidence>
<dbReference type="AlphaFoldDB" id="A0A1S3IVN0"/>
<evidence type="ECO:0000256" key="8">
    <source>
        <dbReference type="ARBA" id="ARBA00022989"/>
    </source>
</evidence>
<dbReference type="FunCoup" id="A0A1S3IVN0">
    <property type="interactions" value="1091"/>
</dbReference>
<feature type="transmembrane region" description="Helical" evidence="14">
    <location>
        <begin position="12"/>
        <end position="39"/>
    </location>
</feature>
<evidence type="ECO:0000256" key="1">
    <source>
        <dbReference type="ARBA" id="ARBA00004141"/>
    </source>
</evidence>
<feature type="transmembrane region" description="Helical" evidence="14">
    <location>
        <begin position="189"/>
        <end position="209"/>
    </location>
</feature>
<dbReference type="Proteomes" id="UP000085678">
    <property type="component" value="Unplaced"/>
</dbReference>
<dbReference type="GO" id="GO:0102158">
    <property type="term" value="F:very-long-chain (3R)-3-hydroxyacyl-CoA dehydratase activity"/>
    <property type="evidence" value="ECO:0007669"/>
    <property type="project" value="UniProtKB-EC"/>
</dbReference>
<evidence type="ECO:0000256" key="14">
    <source>
        <dbReference type="RuleBase" id="RU363109"/>
    </source>
</evidence>
<proteinExistence type="inferred from homology"/>
<dbReference type="PANTHER" id="PTHR11035:SF3">
    <property type="entry name" value="VERY-LONG-CHAIN (3R)-3-HYDROXYACYL-COA DEHYDRATASE"/>
    <property type="match status" value="1"/>
</dbReference>
<dbReference type="Pfam" id="PF04387">
    <property type="entry name" value="PTPLA"/>
    <property type="match status" value="1"/>
</dbReference>
<evidence type="ECO:0000256" key="7">
    <source>
        <dbReference type="ARBA" id="ARBA00022832"/>
    </source>
</evidence>
<keyword evidence="14" id="KW-0256">Endoplasmic reticulum</keyword>
<keyword evidence="10 14" id="KW-0472">Membrane</keyword>
<dbReference type="RefSeq" id="XP_013402118.1">
    <property type="nucleotide sequence ID" value="XM_013546664.1"/>
</dbReference>
<evidence type="ECO:0000256" key="11">
    <source>
        <dbReference type="ARBA" id="ARBA00023160"/>
    </source>
</evidence>
<keyword evidence="9 14" id="KW-0443">Lipid metabolism</keyword>
<dbReference type="GeneID" id="106167794"/>
<gene>
    <name evidence="16" type="primary">LOC106167794</name>
</gene>
<evidence type="ECO:0000256" key="3">
    <source>
        <dbReference type="ARBA" id="ARBA00007811"/>
    </source>
</evidence>
<feature type="transmembrane region" description="Helical" evidence="14">
    <location>
        <begin position="79"/>
        <end position="100"/>
    </location>
</feature>
<protein>
    <recommendedName>
        <fullName evidence="4 14">Very-long-chain (3R)-3-hydroxyacyl-CoA dehydratase</fullName>
        <ecNumber evidence="4 14">4.2.1.134</ecNumber>
    </recommendedName>
</protein>
<dbReference type="PANTHER" id="PTHR11035">
    <property type="entry name" value="VERY-LONG-CHAIN (3R)-3-HYDROXYACYL-COA DEHYDRATASE"/>
    <property type="match status" value="1"/>
</dbReference>
<dbReference type="InParanoid" id="A0A1S3IVN0"/>
<keyword evidence="15" id="KW-1185">Reference proteome</keyword>
<evidence type="ECO:0000256" key="9">
    <source>
        <dbReference type="ARBA" id="ARBA00023098"/>
    </source>
</evidence>
<comment type="pathway">
    <text evidence="2 14">Lipid metabolism; fatty acid biosynthesis.</text>
</comment>
<keyword evidence="6 14" id="KW-0812">Transmembrane</keyword>
<evidence type="ECO:0000256" key="13">
    <source>
        <dbReference type="ARBA" id="ARBA00036671"/>
    </source>
</evidence>
<evidence type="ECO:0000256" key="5">
    <source>
        <dbReference type="ARBA" id="ARBA00022516"/>
    </source>
</evidence>
<evidence type="ECO:0000313" key="15">
    <source>
        <dbReference type="Proteomes" id="UP000085678"/>
    </source>
</evidence>
<comment type="catalytic activity">
    <reaction evidence="13 14">
        <text>a very-long-chain (3R)-3-hydroxyacyl-CoA = a very-long-chain (2E)-enoyl-CoA + H2O</text>
        <dbReference type="Rhea" id="RHEA:45812"/>
        <dbReference type="ChEBI" id="CHEBI:15377"/>
        <dbReference type="ChEBI" id="CHEBI:83728"/>
        <dbReference type="ChEBI" id="CHEBI:85440"/>
        <dbReference type="EC" id="4.2.1.134"/>
    </reaction>
</comment>
<comment type="similarity">
    <text evidence="3 14">Belongs to the very long-chain fatty acids dehydratase HACD family.</text>
</comment>
<comment type="subcellular location">
    <subcellularLocation>
        <location evidence="14">Endoplasmic reticulum membrane</location>
        <topology evidence="14">Multi-pass membrane protein</topology>
    </subcellularLocation>
    <subcellularLocation>
        <location evidence="1">Membrane</location>
        <topology evidence="1">Multi-pass membrane protein</topology>
    </subcellularLocation>
</comment>
<evidence type="ECO:0000256" key="10">
    <source>
        <dbReference type="ARBA" id="ARBA00023136"/>
    </source>
</evidence>
<keyword evidence="5 14" id="KW-0444">Lipid biosynthesis</keyword>
<feature type="transmembrane region" description="Helical" evidence="14">
    <location>
        <begin position="144"/>
        <end position="169"/>
    </location>
</feature>
<dbReference type="KEGG" id="lak:106167794"/>
<comment type="function">
    <text evidence="14">Catalyzes the third of the four reactions of the long-chain fatty acids elongation cycle. This endoplasmic reticulum-bound enzymatic process, allows the addition of two carbons to the chain of long- and very long-chain fatty acids/VLCFAs per cycle. This enzyme catalyzes the dehydration of the 3-hydroxyacyl-CoA intermediate into trans-2,3-enoyl-CoA, within each cycle of fatty acid elongation. Thereby, it participates to the production of VLCFAs of different chain lengths that are involved in multiple biological processes as precursors of membrane lipids and lipid mediators.</text>
</comment>
<dbReference type="EC" id="4.2.1.134" evidence="4 14"/>
<evidence type="ECO:0000256" key="12">
    <source>
        <dbReference type="ARBA" id="ARBA00023239"/>
    </source>
</evidence>
<dbReference type="OrthoDB" id="46988at2759"/>
<dbReference type="GO" id="GO:0005789">
    <property type="term" value="C:endoplasmic reticulum membrane"/>
    <property type="evidence" value="ECO:0007669"/>
    <property type="project" value="UniProtKB-SubCell"/>
</dbReference>
<feature type="transmembrane region" description="Helical" evidence="14">
    <location>
        <begin position="106"/>
        <end position="132"/>
    </location>
</feature>
<accession>A0A1S3IVN0</accession>
<dbReference type="GO" id="GO:0030148">
    <property type="term" value="P:sphingolipid biosynthetic process"/>
    <property type="evidence" value="ECO:0007669"/>
    <property type="project" value="TreeGrafter"/>
</dbReference>
<evidence type="ECO:0000256" key="4">
    <source>
        <dbReference type="ARBA" id="ARBA00013122"/>
    </source>
</evidence>
<organism evidence="15 16">
    <name type="scientific">Lingula anatina</name>
    <name type="common">Brachiopod</name>
    <name type="synonym">Lingula unguis</name>
    <dbReference type="NCBI Taxonomy" id="7574"/>
    <lineage>
        <taxon>Eukaryota</taxon>
        <taxon>Metazoa</taxon>
        <taxon>Spiralia</taxon>
        <taxon>Lophotrochozoa</taxon>
        <taxon>Brachiopoda</taxon>
        <taxon>Linguliformea</taxon>
        <taxon>Lingulata</taxon>
        <taxon>Lingulida</taxon>
        <taxon>Linguloidea</taxon>
        <taxon>Lingulidae</taxon>
        <taxon>Lingula</taxon>
    </lineage>
</organism>
<dbReference type="GO" id="GO:0042761">
    <property type="term" value="P:very long-chain fatty acid biosynthetic process"/>
    <property type="evidence" value="ECO:0007669"/>
    <property type="project" value="TreeGrafter"/>
</dbReference>
<keyword evidence="11 14" id="KW-0275">Fatty acid biosynthesis</keyword>
<evidence type="ECO:0000256" key="2">
    <source>
        <dbReference type="ARBA" id="ARBA00005194"/>
    </source>
</evidence>
<reference evidence="16" key="1">
    <citation type="submission" date="2025-08" db="UniProtKB">
        <authorList>
            <consortium name="RefSeq"/>
        </authorList>
    </citation>
    <scope>IDENTIFICATION</scope>
    <source>
        <tissue evidence="16">Gonads</tissue>
    </source>
</reference>
<dbReference type="GO" id="GO:0030497">
    <property type="term" value="P:fatty acid elongation"/>
    <property type="evidence" value="ECO:0007669"/>
    <property type="project" value="TreeGrafter"/>
</dbReference>
<evidence type="ECO:0000256" key="6">
    <source>
        <dbReference type="ARBA" id="ARBA00022692"/>
    </source>
</evidence>
<dbReference type="InterPro" id="IPR007482">
    <property type="entry name" value="Tyr_Pase-like_PTPLA"/>
</dbReference>
<name>A0A1S3IVN0_LINAN</name>
<sequence>MAQRSQQSSLAKAYLLLYNIGQTIGWSCILFLSLQHYLITKSWVGLYRHSYIQLLLEVFQTLAYLEVLHCVLGLVKSNWFLTAVQIFSRVFLTWGVVWSIPEVQDGWFVACFLLPWTLTEIIRYSFYALNLLNSVPYFLIWCRYTFFIVLYPIGVSGELFTQFSALPYIKKTAIYTYPLPNRMNMSFDYYTVVIILMLSYIPLFPMLYFHMIGQRKKVLRGLSEKKED</sequence>
<keyword evidence="8 14" id="KW-1133">Transmembrane helix</keyword>
<dbReference type="STRING" id="7574.A0A1S3IVN0"/>
<keyword evidence="7 14" id="KW-0276">Fatty acid metabolism</keyword>